<dbReference type="InterPro" id="IPR005526">
    <property type="entry name" value="Septum_form_inhib_MinC_C"/>
</dbReference>
<keyword evidence="3" id="KW-0131">Cell cycle</keyword>
<dbReference type="GO" id="GO:1901891">
    <property type="term" value="P:regulation of cell septum assembly"/>
    <property type="evidence" value="ECO:0007669"/>
    <property type="project" value="InterPro"/>
</dbReference>
<evidence type="ECO:0000256" key="1">
    <source>
        <dbReference type="ARBA" id="ARBA00022618"/>
    </source>
</evidence>
<dbReference type="GO" id="GO:0000917">
    <property type="term" value="P:division septum assembly"/>
    <property type="evidence" value="ECO:0007669"/>
    <property type="project" value="UniProtKB-KW"/>
</dbReference>
<dbReference type="eggNOG" id="COG0850">
    <property type="taxonomic scope" value="Bacteria"/>
</dbReference>
<dbReference type="OrthoDB" id="9790810at2"/>
<name>L0A5S0_DEIPD</name>
<dbReference type="PANTHER" id="PTHR34108">
    <property type="entry name" value="SEPTUM SITE-DETERMINING PROTEIN MINC"/>
    <property type="match status" value="1"/>
</dbReference>
<dbReference type="PATRIC" id="fig|937777.3.peg.3364"/>
<dbReference type="EMBL" id="CP003382">
    <property type="protein sequence ID" value="AFZ68789.1"/>
    <property type="molecule type" value="Genomic_DNA"/>
</dbReference>
<dbReference type="RefSeq" id="WP_015237087.1">
    <property type="nucleotide sequence ID" value="NC_019793.1"/>
</dbReference>
<proteinExistence type="predicted"/>
<dbReference type="Proteomes" id="UP000010467">
    <property type="component" value="Chromosome"/>
</dbReference>
<dbReference type="HOGENOM" id="CLU_048711_2_0_0"/>
<dbReference type="SUPFAM" id="SSF63848">
    <property type="entry name" value="Cell-division inhibitor MinC, C-terminal domain"/>
    <property type="match status" value="1"/>
</dbReference>
<dbReference type="AlphaFoldDB" id="L0A5S0"/>
<dbReference type="KEGG" id="dpd:Deipe_3349"/>
<dbReference type="InterPro" id="IPR013033">
    <property type="entry name" value="MinC"/>
</dbReference>
<organism evidence="5 6">
    <name type="scientific">Deinococcus peraridilitoris (strain DSM 19664 / LMG 22246 / CIP 109416 / KR-200)</name>
    <dbReference type="NCBI Taxonomy" id="937777"/>
    <lineage>
        <taxon>Bacteria</taxon>
        <taxon>Thermotogati</taxon>
        <taxon>Deinococcota</taxon>
        <taxon>Deinococci</taxon>
        <taxon>Deinococcales</taxon>
        <taxon>Deinococcaceae</taxon>
        <taxon>Deinococcus</taxon>
    </lineage>
</organism>
<evidence type="ECO:0000256" key="3">
    <source>
        <dbReference type="ARBA" id="ARBA00023306"/>
    </source>
</evidence>
<reference evidence="6" key="1">
    <citation type="submission" date="2012-03" db="EMBL/GenBank/DDBJ databases">
        <title>Complete sequence of chromosome of Deinococcus peraridilitoris DSM 19664.</title>
        <authorList>
            <person name="Lucas S."/>
            <person name="Copeland A."/>
            <person name="Lapidus A."/>
            <person name="Glavina del Rio T."/>
            <person name="Dalin E."/>
            <person name="Tice H."/>
            <person name="Bruce D."/>
            <person name="Goodwin L."/>
            <person name="Pitluck S."/>
            <person name="Peters L."/>
            <person name="Mikhailova N."/>
            <person name="Lu M."/>
            <person name="Kyrpides N."/>
            <person name="Mavromatis K."/>
            <person name="Ivanova N."/>
            <person name="Brettin T."/>
            <person name="Detter J.C."/>
            <person name="Han C."/>
            <person name="Larimer F."/>
            <person name="Land M."/>
            <person name="Hauser L."/>
            <person name="Markowitz V."/>
            <person name="Cheng J.-F."/>
            <person name="Hugenholtz P."/>
            <person name="Woyke T."/>
            <person name="Wu D."/>
            <person name="Pukall R."/>
            <person name="Steenblock K."/>
            <person name="Brambilla E."/>
            <person name="Klenk H.-P."/>
            <person name="Eisen J.A."/>
        </authorList>
    </citation>
    <scope>NUCLEOTIDE SEQUENCE [LARGE SCALE GENOMIC DNA]</scope>
    <source>
        <strain evidence="6">DSM 19664 / LMG 22246 / CIP 109416 / KR-200</strain>
    </source>
</reference>
<dbReference type="Gene3D" id="2.160.20.70">
    <property type="match status" value="1"/>
</dbReference>
<sequence length="198" mass="20512">MKLRGTLGGLNLLIEAGDSAQSIEAALLGKRELLAEHVTVELEGEVDVAAVEAALNVVRAAGGEIHRLRAGRLPTPESDASARTVIVPHSVRAGFRGEYKGSVVILGDVNPGAAVIAGGDVIVMGALRGVVHAGAGGKQDAIVWARPIASPQIRLGDAMARAPEDNALASMRRIEEGHAEIARLHEGAIVIESHSVRS</sequence>
<evidence type="ECO:0000313" key="5">
    <source>
        <dbReference type="EMBL" id="AFZ68789.1"/>
    </source>
</evidence>
<evidence type="ECO:0000313" key="6">
    <source>
        <dbReference type="Proteomes" id="UP000010467"/>
    </source>
</evidence>
<protein>
    <submittedName>
        <fullName evidence="5">Septum formation inhibitor</fullName>
    </submittedName>
</protein>
<dbReference type="InterPro" id="IPR016098">
    <property type="entry name" value="CAP/MinC_C"/>
</dbReference>
<dbReference type="Pfam" id="PF03775">
    <property type="entry name" value="MinC_C"/>
    <property type="match status" value="1"/>
</dbReference>
<evidence type="ECO:0000259" key="4">
    <source>
        <dbReference type="Pfam" id="PF03775"/>
    </source>
</evidence>
<accession>L0A5S0</accession>
<dbReference type="PANTHER" id="PTHR34108:SF1">
    <property type="entry name" value="SEPTUM SITE-DETERMINING PROTEIN MINC"/>
    <property type="match status" value="1"/>
</dbReference>
<dbReference type="GO" id="GO:0000902">
    <property type="term" value="P:cell morphogenesis"/>
    <property type="evidence" value="ECO:0007669"/>
    <property type="project" value="InterPro"/>
</dbReference>
<evidence type="ECO:0000256" key="2">
    <source>
        <dbReference type="ARBA" id="ARBA00023210"/>
    </source>
</evidence>
<keyword evidence="6" id="KW-1185">Reference proteome</keyword>
<keyword evidence="2" id="KW-0717">Septation</keyword>
<dbReference type="InterPro" id="IPR036145">
    <property type="entry name" value="MinC_C_sf"/>
</dbReference>
<gene>
    <name evidence="5" type="ordered locus">Deipe_3349</name>
</gene>
<dbReference type="STRING" id="937777.Deipe_3349"/>
<keyword evidence="1" id="KW-0132">Cell division</keyword>
<feature type="domain" description="Septum formation inhibitor MinC C-terminal" evidence="4">
    <location>
        <begin position="87"/>
        <end position="191"/>
    </location>
</feature>